<evidence type="ECO:0000313" key="2">
    <source>
        <dbReference type="EMBL" id="MFC3637039.1"/>
    </source>
</evidence>
<reference evidence="3" key="1">
    <citation type="journal article" date="2019" name="Int. J. Syst. Evol. Microbiol.">
        <title>The Global Catalogue of Microorganisms (GCM) 10K type strain sequencing project: providing services to taxonomists for standard genome sequencing and annotation.</title>
        <authorList>
            <consortium name="The Broad Institute Genomics Platform"/>
            <consortium name="The Broad Institute Genome Sequencing Center for Infectious Disease"/>
            <person name="Wu L."/>
            <person name="Ma J."/>
        </authorList>
    </citation>
    <scope>NUCLEOTIDE SEQUENCE [LARGE SCALE GENOMIC DNA]</scope>
    <source>
        <strain evidence="3">KCTC 42282</strain>
    </source>
</reference>
<accession>A0ABV7UEF1</accession>
<evidence type="ECO:0000313" key="3">
    <source>
        <dbReference type="Proteomes" id="UP001595704"/>
    </source>
</evidence>
<evidence type="ECO:0000256" key="1">
    <source>
        <dbReference type="SAM" id="MobiDB-lite"/>
    </source>
</evidence>
<proteinExistence type="predicted"/>
<sequence length="187" mass="20066">MMTLADLARRDGVSKPTVSAKVKRLCQQHGLEVERDHLGRVSAINVAHYDSLLERTSDPSKAQGPQRAAPISLLPPGEDSYDEALRKKTVYEGERKRIDLERQKGNLVEVARVADAAVTCATTITRTIDRLPNAADDIAAAVARDGAHGVRVLLKTIAAKMRADVADALAGLSGGANPDEPEPDEPE</sequence>
<organism evidence="2 3">
    <name type="scientific">Camelimonas fluminis</name>
    <dbReference type="NCBI Taxonomy" id="1576911"/>
    <lineage>
        <taxon>Bacteria</taxon>
        <taxon>Pseudomonadati</taxon>
        <taxon>Pseudomonadota</taxon>
        <taxon>Alphaproteobacteria</taxon>
        <taxon>Hyphomicrobiales</taxon>
        <taxon>Chelatococcaceae</taxon>
        <taxon>Camelimonas</taxon>
    </lineage>
</organism>
<dbReference type="Proteomes" id="UP001595704">
    <property type="component" value="Unassembled WGS sequence"/>
</dbReference>
<protein>
    <submittedName>
        <fullName evidence="2">ArsR family transcriptional regulator</fullName>
    </submittedName>
</protein>
<dbReference type="RefSeq" id="WP_191318032.1">
    <property type="nucleotide sequence ID" value="NZ_BNCG01000002.1"/>
</dbReference>
<gene>
    <name evidence="2" type="ORF">ACFONL_06530</name>
</gene>
<dbReference type="EMBL" id="JBHRYC010000026">
    <property type="protein sequence ID" value="MFC3637039.1"/>
    <property type="molecule type" value="Genomic_DNA"/>
</dbReference>
<keyword evidence="3" id="KW-1185">Reference proteome</keyword>
<comment type="caution">
    <text evidence="2">The sequence shown here is derived from an EMBL/GenBank/DDBJ whole genome shotgun (WGS) entry which is preliminary data.</text>
</comment>
<name>A0ABV7UEF1_9HYPH</name>
<feature type="region of interest" description="Disordered" evidence="1">
    <location>
        <begin position="55"/>
        <end position="78"/>
    </location>
</feature>